<name>A0A2M4C7M1_9DIPT</name>
<dbReference type="AlphaFoldDB" id="A0A2M4C7M1"/>
<sequence>MIVFVVLRLIDCCKTDLLRGTCTDHRDARLLLWYHHRPHGLFVPIGPQEEATTRHYNIFFVIFSCCSIFQPHNTLYFVFCVSSVLLGSWQRLQRNLGNERTNTDYVASEIMSFC</sequence>
<evidence type="ECO:0000313" key="1">
    <source>
        <dbReference type="EMBL" id="MBW61332.1"/>
    </source>
</evidence>
<reference evidence="1" key="1">
    <citation type="submission" date="2018-01" db="EMBL/GenBank/DDBJ databases">
        <title>An insight into the sialome of Amazonian anophelines.</title>
        <authorList>
            <person name="Ribeiro J.M."/>
            <person name="Scarpassa V."/>
            <person name="Calvo E."/>
        </authorList>
    </citation>
    <scope>NUCLEOTIDE SEQUENCE</scope>
    <source>
        <tissue evidence="1">Salivary glands</tissue>
    </source>
</reference>
<proteinExistence type="predicted"/>
<protein>
    <submittedName>
        <fullName evidence="1">Putative secreted protein</fullName>
    </submittedName>
</protein>
<organism evidence="1">
    <name type="scientific">Anopheles marajoara</name>
    <dbReference type="NCBI Taxonomy" id="58244"/>
    <lineage>
        <taxon>Eukaryota</taxon>
        <taxon>Metazoa</taxon>
        <taxon>Ecdysozoa</taxon>
        <taxon>Arthropoda</taxon>
        <taxon>Hexapoda</taxon>
        <taxon>Insecta</taxon>
        <taxon>Pterygota</taxon>
        <taxon>Neoptera</taxon>
        <taxon>Endopterygota</taxon>
        <taxon>Diptera</taxon>
        <taxon>Nematocera</taxon>
        <taxon>Culicoidea</taxon>
        <taxon>Culicidae</taxon>
        <taxon>Anophelinae</taxon>
        <taxon>Anopheles</taxon>
    </lineage>
</organism>
<dbReference type="EMBL" id="GGFJ01012191">
    <property type="protein sequence ID" value="MBW61332.1"/>
    <property type="molecule type" value="Transcribed_RNA"/>
</dbReference>
<accession>A0A2M4C7M1</accession>